<evidence type="ECO:0000313" key="2">
    <source>
        <dbReference type="Proteomes" id="UP000254134"/>
    </source>
</evidence>
<dbReference type="CDD" id="cd12952">
    <property type="entry name" value="MMP_ACEL2062"/>
    <property type="match status" value="1"/>
</dbReference>
<gene>
    <name evidence="1" type="ORF">Gocc_2529</name>
</gene>
<reference evidence="2" key="2">
    <citation type="journal article" date="2019" name="MicrobiologyOpen">
        <title>High-quality draft genome sequence of Gaiella occulta isolated from a 150 meter deep mineral water borehole and comparison with the genome sequences of other deep-branching lineages of the phylum Actinobacteria.</title>
        <authorList>
            <person name="Severino R."/>
            <person name="Froufe H.J.C."/>
            <person name="Barroso C."/>
            <person name="Albuquerque L."/>
            <person name="Lobo-da-Cunha A."/>
            <person name="da Costa M.S."/>
            <person name="Egas C."/>
        </authorList>
    </citation>
    <scope>NUCLEOTIDE SEQUENCE [LARGE SCALE GENOMIC DNA]</scope>
    <source>
        <strain evidence="2">F2-233</strain>
    </source>
</reference>
<reference evidence="1 2" key="1">
    <citation type="submission" date="2018-07" db="EMBL/GenBank/DDBJ databases">
        <title>High-quality-draft genome sequence of Gaiella occulta.</title>
        <authorList>
            <person name="Severino R."/>
            <person name="Froufe H.J.C."/>
            <person name="Rainey F.A."/>
            <person name="Barroso C."/>
            <person name="Albuquerque L."/>
            <person name="Lobo-Da-Cunha A."/>
            <person name="Da Costa M.S."/>
            <person name="Egas C."/>
        </authorList>
    </citation>
    <scope>NUCLEOTIDE SEQUENCE [LARGE SCALE GENOMIC DNA]</scope>
    <source>
        <strain evidence="1 2">F2-233</strain>
    </source>
</reference>
<dbReference type="InterPro" id="IPR038555">
    <property type="entry name" value="Zincin_1_sf"/>
</dbReference>
<dbReference type="SUPFAM" id="SSF55486">
    <property type="entry name" value="Metalloproteases ('zincins'), catalytic domain"/>
    <property type="match status" value="1"/>
</dbReference>
<evidence type="ECO:0000313" key="1">
    <source>
        <dbReference type="EMBL" id="RDI73965.1"/>
    </source>
</evidence>
<dbReference type="RefSeq" id="WP_114796930.1">
    <property type="nucleotide sequence ID" value="NZ_QQZY01000006.1"/>
</dbReference>
<dbReference type="AlphaFoldDB" id="A0A7M2YVC2"/>
<dbReference type="EMBL" id="QQZY01000006">
    <property type="protein sequence ID" value="RDI73965.1"/>
    <property type="molecule type" value="Genomic_DNA"/>
</dbReference>
<name>A0A7M2YVC2_9ACTN</name>
<dbReference type="OrthoDB" id="9806895at2"/>
<evidence type="ECO:0008006" key="3">
    <source>
        <dbReference type="Google" id="ProtNLM"/>
    </source>
</evidence>
<dbReference type="Gene3D" id="3.30.2010.20">
    <property type="match status" value="1"/>
</dbReference>
<dbReference type="InterPro" id="IPR010428">
    <property type="entry name" value="Zincin_1"/>
</dbReference>
<accession>A0A7M2YVC2</accession>
<organism evidence="1 2">
    <name type="scientific">Gaiella occulta</name>
    <dbReference type="NCBI Taxonomy" id="1002870"/>
    <lineage>
        <taxon>Bacteria</taxon>
        <taxon>Bacillati</taxon>
        <taxon>Actinomycetota</taxon>
        <taxon>Thermoleophilia</taxon>
        <taxon>Gaiellales</taxon>
        <taxon>Gaiellaceae</taxon>
        <taxon>Gaiella</taxon>
    </lineage>
</organism>
<comment type="caution">
    <text evidence="1">The sequence shown here is derived from an EMBL/GenBank/DDBJ whole genome shotgun (WGS) entry which is preliminary data.</text>
</comment>
<dbReference type="Proteomes" id="UP000254134">
    <property type="component" value="Unassembled WGS sequence"/>
</dbReference>
<sequence>MSFEQHVRAALDSLPPRLAAALDNVAVVIEDEHADDPDLFGLYEGVPLPERGDMAGELPDRITIFRLPLEEEFPDPVDLEREIRVTVLHELGHYFGLDEERLAELGYE</sequence>
<dbReference type="Pfam" id="PF06262">
    <property type="entry name" value="Zincin_1"/>
    <property type="match status" value="1"/>
</dbReference>
<protein>
    <recommendedName>
        <fullName evidence="3">Metallopeptidase family protein</fullName>
    </recommendedName>
</protein>
<keyword evidence="2" id="KW-1185">Reference proteome</keyword>
<proteinExistence type="predicted"/>